<sequence>MRTAQKHVGLTSRASDLLAVQASHKRPTPRIGGVAIFIGLELAVGFMSGSAVGLMAQVLLAAVPVMVAGLLEDMGRELRPTLRLMAAALSAIMAMHLTGAMIHRVDVPVVDTLLRLMPVALVFTTFAVAGMCNAVNLVDGMNGLAGTLAIIGATGLALLSAAHGQQDIAAIAAALAAVILGFLALNYPHGRIFLGDAGAYLIGFVLAWLAVLLVQREPGVSPWALVLIMFWPLADTLLAIYRRRSNGRPTDLPDRLHFHQLVKRTLEILFLGRHRWALSNPLVTVVVAPVAVVPMLAGVWLAHRPGAAALAVLISGAVFFACYRLLVVLARRRPRLAGLGTPSRAGSGPASLQHGGAAERGI</sequence>
<dbReference type="Pfam" id="PF00953">
    <property type="entry name" value="Glycos_transf_4"/>
    <property type="match status" value="1"/>
</dbReference>
<dbReference type="GO" id="GO:0009103">
    <property type="term" value="P:lipopolysaccharide biosynthetic process"/>
    <property type="evidence" value="ECO:0007669"/>
    <property type="project" value="TreeGrafter"/>
</dbReference>
<feature type="transmembrane region" description="Helical" evidence="9">
    <location>
        <begin position="54"/>
        <end position="72"/>
    </location>
</feature>
<dbReference type="GO" id="GO:0044038">
    <property type="term" value="P:cell wall macromolecule biosynthetic process"/>
    <property type="evidence" value="ECO:0007669"/>
    <property type="project" value="TreeGrafter"/>
</dbReference>
<keyword evidence="7" id="KW-0479">Metal-binding</keyword>
<proteinExistence type="predicted"/>
<keyword evidence="4 9" id="KW-0812">Transmembrane</keyword>
<comment type="subcellular location">
    <subcellularLocation>
        <location evidence="1">Cell membrane</location>
        <topology evidence="1">Multi-pass membrane protein</topology>
    </subcellularLocation>
</comment>
<feature type="binding site" evidence="7">
    <location>
        <position position="136"/>
    </location>
    <ligand>
        <name>Mg(2+)</name>
        <dbReference type="ChEBI" id="CHEBI:18420"/>
    </ligand>
</feature>
<protein>
    <recommendedName>
        <fullName evidence="12">UDP-phosphate N-acetylglucosaminyl 1-phosphate transferase</fullName>
    </recommendedName>
</protein>
<evidence type="ECO:0000313" key="10">
    <source>
        <dbReference type="EMBL" id="AOZ70695.1"/>
    </source>
</evidence>
<dbReference type="KEGG" id="rhp:LPB142_16270"/>
<feature type="binding site" evidence="7">
    <location>
        <position position="196"/>
    </location>
    <ligand>
        <name>Mg(2+)</name>
        <dbReference type="ChEBI" id="CHEBI:18420"/>
    </ligand>
</feature>
<feature type="region of interest" description="Disordered" evidence="8">
    <location>
        <begin position="340"/>
        <end position="362"/>
    </location>
</feature>
<evidence type="ECO:0000256" key="3">
    <source>
        <dbReference type="ARBA" id="ARBA00022679"/>
    </source>
</evidence>
<feature type="transmembrane region" description="Helical" evidence="9">
    <location>
        <begin position="282"/>
        <end position="301"/>
    </location>
</feature>
<dbReference type="GO" id="GO:0005886">
    <property type="term" value="C:plasma membrane"/>
    <property type="evidence" value="ECO:0007669"/>
    <property type="project" value="UniProtKB-SubCell"/>
</dbReference>
<accession>A0A1D9MFP2</accession>
<keyword evidence="3" id="KW-0808">Transferase</keyword>
<dbReference type="STRING" id="1850250.LPB142_16270"/>
<keyword evidence="2" id="KW-1003">Cell membrane</keyword>
<feature type="transmembrane region" description="Helical" evidence="9">
    <location>
        <begin position="84"/>
        <end position="102"/>
    </location>
</feature>
<feature type="transmembrane region" description="Helical" evidence="9">
    <location>
        <begin position="31"/>
        <end position="48"/>
    </location>
</feature>
<name>A0A1D9MFP2_9RHOB</name>
<evidence type="ECO:0000313" key="11">
    <source>
        <dbReference type="Proteomes" id="UP000176562"/>
    </source>
</evidence>
<dbReference type="PANTHER" id="PTHR22926:SF3">
    <property type="entry name" value="UNDECAPRENYL-PHOSPHATE ALPHA-N-ACETYLGLUCOSAMINYL 1-PHOSPHATE TRANSFERASE"/>
    <property type="match status" value="1"/>
</dbReference>
<evidence type="ECO:0000256" key="6">
    <source>
        <dbReference type="ARBA" id="ARBA00023136"/>
    </source>
</evidence>
<organism evidence="10 11">
    <name type="scientific">Rhodobacter xanthinilyticus</name>
    <dbReference type="NCBI Taxonomy" id="1850250"/>
    <lineage>
        <taxon>Bacteria</taxon>
        <taxon>Pseudomonadati</taxon>
        <taxon>Pseudomonadota</taxon>
        <taxon>Alphaproteobacteria</taxon>
        <taxon>Rhodobacterales</taxon>
        <taxon>Rhodobacter group</taxon>
        <taxon>Rhodobacter</taxon>
    </lineage>
</organism>
<dbReference type="EMBL" id="CP017781">
    <property type="protein sequence ID" value="AOZ70695.1"/>
    <property type="molecule type" value="Genomic_DNA"/>
</dbReference>
<evidence type="ECO:0000256" key="7">
    <source>
        <dbReference type="PIRSR" id="PIRSR600715-1"/>
    </source>
</evidence>
<reference evidence="10 11" key="1">
    <citation type="submission" date="2016-10" db="EMBL/GenBank/DDBJ databases">
        <title>Rhodobacter sp. LPB0142, isolated from sea water.</title>
        <authorList>
            <person name="Kim E."/>
            <person name="Yi H."/>
        </authorList>
    </citation>
    <scope>NUCLEOTIDE SEQUENCE [LARGE SCALE GENOMIC DNA]</scope>
    <source>
        <strain evidence="10 11">LPB0142</strain>
    </source>
</reference>
<dbReference type="GO" id="GO:0071555">
    <property type="term" value="P:cell wall organization"/>
    <property type="evidence" value="ECO:0007669"/>
    <property type="project" value="TreeGrafter"/>
</dbReference>
<evidence type="ECO:0008006" key="12">
    <source>
        <dbReference type="Google" id="ProtNLM"/>
    </source>
</evidence>
<keyword evidence="11" id="KW-1185">Reference proteome</keyword>
<keyword evidence="5 9" id="KW-1133">Transmembrane helix</keyword>
<keyword evidence="7" id="KW-0460">Magnesium</keyword>
<dbReference type="CDD" id="cd06912">
    <property type="entry name" value="GT_MraY_like"/>
    <property type="match status" value="1"/>
</dbReference>
<evidence type="ECO:0000256" key="2">
    <source>
        <dbReference type="ARBA" id="ARBA00022475"/>
    </source>
</evidence>
<gene>
    <name evidence="10" type="ORF">LPB142_16270</name>
</gene>
<evidence type="ECO:0000256" key="4">
    <source>
        <dbReference type="ARBA" id="ARBA00022692"/>
    </source>
</evidence>
<evidence type="ECO:0000256" key="8">
    <source>
        <dbReference type="SAM" id="MobiDB-lite"/>
    </source>
</evidence>
<feature type="transmembrane region" description="Helical" evidence="9">
    <location>
        <begin position="144"/>
        <end position="162"/>
    </location>
</feature>
<dbReference type="InterPro" id="IPR000715">
    <property type="entry name" value="Glycosyl_transferase_4"/>
</dbReference>
<feature type="transmembrane region" description="Helical" evidence="9">
    <location>
        <begin position="307"/>
        <end position="326"/>
    </location>
</feature>
<dbReference type="GO" id="GO:0016780">
    <property type="term" value="F:phosphotransferase activity, for other substituted phosphate groups"/>
    <property type="evidence" value="ECO:0007669"/>
    <property type="project" value="InterPro"/>
</dbReference>
<dbReference type="PANTHER" id="PTHR22926">
    <property type="entry name" value="PHOSPHO-N-ACETYLMURAMOYL-PENTAPEPTIDE-TRANSFERASE"/>
    <property type="match status" value="1"/>
</dbReference>
<evidence type="ECO:0000256" key="1">
    <source>
        <dbReference type="ARBA" id="ARBA00004651"/>
    </source>
</evidence>
<keyword evidence="6 9" id="KW-0472">Membrane</keyword>
<dbReference type="GO" id="GO:0046872">
    <property type="term" value="F:metal ion binding"/>
    <property type="evidence" value="ECO:0007669"/>
    <property type="project" value="UniProtKB-KW"/>
</dbReference>
<dbReference type="Proteomes" id="UP000176562">
    <property type="component" value="Chromosome"/>
</dbReference>
<feature type="transmembrane region" description="Helical" evidence="9">
    <location>
        <begin position="168"/>
        <end position="185"/>
    </location>
</feature>
<dbReference type="AlphaFoldDB" id="A0A1D9MFP2"/>
<evidence type="ECO:0000256" key="5">
    <source>
        <dbReference type="ARBA" id="ARBA00022989"/>
    </source>
</evidence>
<feature type="transmembrane region" description="Helical" evidence="9">
    <location>
        <begin position="220"/>
        <end position="241"/>
    </location>
</feature>
<feature type="transmembrane region" description="Helical" evidence="9">
    <location>
        <begin position="197"/>
        <end position="214"/>
    </location>
</feature>
<comment type="cofactor">
    <cofactor evidence="7">
        <name>Mg(2+)</name>
        <dbReference type="ChEBI" id="CHEBI:18420"/>
    </cofactor>
</comment>
<evidence type="ECO:0000256" key="9">
    <source>
        <dbReference type="SAM" id="Phobius"/>
    </source>
</evidence>
<feature type="transmembrane region" description="Helical" evidence="9">
    <location>
        <begin position="114"/>
        <end position="132"/>
    </location>
</feature>